<reference evidence="9" key="1">
    <citation type="submission" date="2021-03" db="EMBL/GenBank/DDBJ databases">
        <title>Acanthopleuribacteraceae sp. M133.</title>
        <authorList>
            <person name="Wang G."/>
        </authorList>
    </citation>
    <scope>NUCLEOTIDE SEQUENCE</scope>
    <source>
        <strain evidence="9">M133</strain>
    </source>
</reference>
<evidence type="ECO:0000259" key="8">
    <source>
        <dbReference type="Pfam" id="PF01029"/>
    </source>
</evidence>
<dbReference type="InterPro" id="IPR035926">
    <property type="entry name" value="NusB-like_sf"/>
</dbReference>
<dbReference type="RefSeq" id="WP_237382859.1">
    <property type="nucleotide sequence ID" value="NZ_CP071793.1"/>
</dbReference>
<dbReference type="GO" id="GO:0003723">
    <property type="term" value="F:RNA binding"/>
    <property type="evidence" value="ECO:0007669"/>
    <property type="project" value="UniProtKB-UniRule"/>
</dbReference>
<organism evidence="9 10">
    <name type="scientific">Sulfidibacter corallicola</name>
    <dbReference type="NCBI Taxonomy" id="2818388"/>
    <lineage>
        <taxon>Bacteria</taxon>
        <taxon>Pseudomonadati</taxon>
        <taxon>Acidobacteriota</taxon>
        <taxon>Holophagae</taxon>
        <taxon>Acanthopleuribacterales</taxon>
        <taxon>Acanthopleuribacteraceae</taxon>
        <taxon>Sulfidibacter</taxon>
    </lineage>
</organism>
<evidence type="ECO:0000256" key="4">
    <source>
        <dbReference type="ARBA" id="ARBA00023015"/>
    </source>
</evidence>
<evidence type="ECO:0000313" key="10">
    <source>
        <dbReference type="Proteomes" id="UP000663929"/>
    </source>
</evidence>
<gene>
    <name evidence="6 9" type="primary">nusB</name>
    <name evidence="9" type="ORF">J3U87_09795</name>
</gene>
<sequence>MSSRSRGRQFAVQMIYQQEFTGYDLDQVLEHFWRNINADETTRVFSRRLAEGVIERRQELDFEIQGYLKNWTLDRIAVLDRIILELALFELVSGKSEVPWRVVIDEAVTLAKMFSTDKSPTFINGVLHAWCAKNVSDFENAPETNGSAARAAQAEEPPAPGLDHGFEDEDEDKAQATAEETE</sequence>
<evidence type="ECO:0000256" key="5">
    <source>
        <dbReference type="ARBA" id="ARBA00023163"/>
    </source>
</evidence>
<dbReference type="Proteomes" id="UP000663929">
    <property type="component" value="Chromosome"/>
</dbReference>
<dbReference type="EMBL" id="CP071793">
    <property type="protein sequence ID" value="QTD52757.1"/>
    <property type="molecule type" value="Genomic_DNA"/>
</dbReference>
<dbReference type="SUPFAM" id="SSF48013">
    <property type="entry name" value="NusB-like"/>
    <property type="match status" value="1"/>
</dbReference>
<dbReference type="KEGG" id="scor:J3U87_09795"/>
<evidence type="ECO:0000256" key="2">
    <source>
        <dbReference type="ARBA" id="ARBA00022814"/>
    </source>
</evidence>
<dbReference type="AlphaFoldDB" id="A0A8A4TTQ8"/>
<evidence type="ECO:0000256" key="6">
    <source>
        <dbReference type="HAMAP-Rule" id="MF_00073"/>
    </source>
</evidence>
<dbReference type="GO" id="GO:0031564">
    <property type="term" value="P:transcription antitermination"/>
    <property type="evidence" value="ECO:0007669"/>
    <property type="project" value="UniProtKB-KW"/>
</dbReference>
<proteinExistence type="inferred from homology"/>
<dbReference type="InterPro" id="IPR006027">
    <property type="entry name" value="NusB_RsmB_TIM44"/>
</dbReference>
<dbReference type="GO" id="GO:0005829">
    <property type="term" value="C:cytosol"/>
    <property type="evidence" value="ECO:0007669"/>
    <property type="project" value="TreeGrafter"/>
</dbReference>
<evidence type="ECO:0000256" key="3">
    <source>
        <dbReference type="ARBA" id="ARBA00022884"/>
    </source>
</evidence>
<keyword evidence="4 6" id="KW-0805">Transcription regulation</keyword>
<dbReference type="NCBIfam" id="TIGR01951">
    <property type="entry name" value="nusB"/>
    <property type="match status" value="1"/>
</dbReference>
<comment type="function">
    <text evidence="6">Involved in transcription antitermination. Required for transcription of ribosomal RNA (rRNA) genes. Binds specifically to the boxA antiterminator sequence of the ribosomal RNA (rrn) operons.</text>
</comment>
<keyword evidence="5 6" id="KW-0804">Transcription</keyword>
<comment type="similarity">
    <text evidence="1 6">Belongs to the NusB family.</text>
</comment>
<dbReference type="InterPro" id="IPR011605">
    <property type="entry name" value="NusB_fam"/>
</dbReference>
<accession>A0A8A4TTQ8</accession>
<keyword evidence="3 6" id="KW-0694">RNA-binding</keyword>
<feature type="domain" description="NusB/RsmB/TIM44" evidence="8">
    <location>
        <begin position="8"/>
        <end position="128"/>
    </location>
</feature>
<dbReference type="PANTHER" id="PTHR11078:SF3">
    <property type="entry name" value="ANTITERMINATION NUSB DOMAIN-CONTAINING PROTEIN"/>
    <property type="match status" value="1"/>
</dbReference>
<evidence type="ECO:0000256" key="1">
    <source>
        <dbReference type="ARBA" id="ARBA00005952"/>
    </source>
</evidence>
<dbReference type="Gene3D" id="1.10.940.10">
    <property type="entry name" value="NusB-like"/>
    <property type="match status" value="1"/>
</dbReference>
<protein>
    <recommendedName>
        <fullName evidence="6">Transcription antitermination protein NusB</fullName>
    </recommendedName>
    <alternativeName>
        <fullName evidence="6">Antitermination factor NusB</fullName>
    </alternativeName>
</protein>
<dbReference type="Pfam" id="PF01029">
    <property type="entry name" value="NusB"/>
    <property type="match status" value="1"/>
</dbReference>
<dbReference type="GO" id="GO:0006353">
    <property type="term" value="P:DNA-templated transcription termination"/>
    <property type="evidence" value="ECO:0007669"/>
    <property type="project" value="UniProtKB-UniRule"/>
</dbReference>
<evidence type="ECO:0000256" key="7">
    <source>
        <dbReference type="SAM" id="MobiDB-lite"/>
    </source>
</evidence>
<evidence type="ECO:0000313" key="9">
    <source>
        <dbReference type="EMBL" id="QTD52757.1"/>
    </source>
</evidence>
<keyword evidence="10" id="KW-1185">Reference proteome</keyword>
<keyword evidence="2 6" id="KW-0889">Transcription antitermination</keyword>
<name>A0A8A4TTQ8_SULCO</name>
<dbReference type="PANTHER" id="PTHR11078">
    <property type="entry name" value="N UTILIZATION SUBSTANCE PROTEIN B-RELATED"/>
    <property type="match status" value="1"/>
</dbReference>
<feature type="region of interest" description="Disordered" evidence="7">
    <location>
        <begin position="141"/>
        <end position="182"/>
    </location>
</feature>
<dbReference type="HAMAP" id="MF_00073">
    <property type="entry name" value="NusB"/>
    <property type="match status" value="1"/>
</dbReference>